<dbReference type="Gene3D" id="3.40.50.2300">
    <property type="match status" value="1"/>
</dbReference>
<dbReference type="InterPro" id="IPR043128">
    <property type="entry name" value="Rev_trsase/Diguanyl_cyclase"/>
</dbReference>
<dbReference type="AlphaFoldDB" id="A0AAF0C588"/>
<dbReference type="CDD" id="cd01949">
    <property type="entry name" value="GGDEF"/>
    <property type="match status" value="1"/>
</dbReference>
<dbReference type="SMART" id="SM00448">
    <property type="entry name" value="REC"/>
    <property type="match status" value="1"/>
</dbReference>
<dbReference type="GO" id="GO:0043709">
    <property type="term" value="P:cell adhesion involved in single-species biofilm formation"/>
    <property type="evidence" value="ECO:0007669"/>
    <property type="project" value="TreeGrafter"/>
</dbReference>
<sequence length="302" mass="33556">MSKARILIVDDERLNINVMISILSEDYELVIAKSGEQALKRVAAQAPDLILLDISMPDMDGYTVFERIGEMTGGKRIPIIFITAMRSPEEEIKGLKMGAVDYITKPFTPSIVEVRVANQIEAKRNRDELERLNRTDALTGIANRRRFDEYIMLQRESIVRSEAALSIIMIDIDHFKQFNDCYGHGAGDDCLKRVATALASKLDRTTDFIARYGGEEFVVILPATDSEGAAQCAERLCEAVAELEIAHDESGTCGHVTASFGVATLLPEQREVSVEDLLEWADQALYQAKTSGRNQFHIARGG</sequence>
<evidence type="ECO:0000313" key="8">
    <source>
        <dbReference type="Proteomes" id="UP000032568"/>
    </source>
</evidence>
<keyword evidence="8" id="KW-1185">Reference proteome</keyword>
<dbReference type="InterPro" id="IPR011006">
    <property type="entry name" value="CheY-like_superfamily"/>
</dbReference>
<dbReference type="NCBIfam" id="TIGR00254">
    <property type="entry name" value="GGDEF"/>
    <property type="match status" value="1"/>
</dbReference>
<dbReference type="FunFam" id="3.30.70.270:FF:000001">
    <property type="entry name" value="Diguanylate cyclase domain protein"/>
    <property type="match status" value="1"/>
</dbReference>
<dbReference type="EMBL" id="CP059735">
    <property type="protein sequence ID" value="WDE00809.1"/>
    <property type="molecule type" value="Genomic_DNA"/>
</dbReference>
<evidence type="ECO:0000313" key="7">
    <source>
        <dbReference type="EMBL" id="WDE00809.1"/>
    </source>
</evidence>
<dbReference type="Pfam" id="PF00990">
    <property type="entry name" value="GGDEF"/>
    <property type="match status" value="1"/>
</dbReference>
<evidence type="ECO:0000259" key="6">
    <source>
        <dbReference type="PROSITE" id="PS50887"/>
    </source>
</evidence>
<dbReference type="Gene3D" id="3.30.70.270">
    <property type="match status" value="1"/>
</dbReference>
<evidence type="ECO:0000259" key="5">
    <source>
        <dbReference type="PROSITE" id="PS50110"/>
    </source>
</evidence>
<feature type="domain" description="Response regulatory" evidence="5">
    <location>
        <begin position="5"/>
        <end position="120"/>
    </location>
</feature>
<comment type="cofactor">
    <cofactor evidence="1">
        <name>Mg(2+)</name>
        <dbReference type="ChEBI" id="CHEBI:18420"/>
    </cofactor>
</comment>
<dbReference type="Proteomes" id="UP000032568">
    <property type="component" value="Chromosome"/>
</dbReference>
<evidence type="ECO:0000256" key="2">
    <source>
        <dbReference type="ARBA" id="ARBA00012528"/>
    </source>
</evidence>
<dbReference type="GO" id="GO:0052621">
    <property type="term" value="F:diguanylate cyclase activity"/>
    <property type="evidence" value="ECO:0007669"/>
    <property type="project" value="UniProtKB-EC"/>
</dbReference>
<feature type="modified residue" description="4-aspartylphosphate" evidence="4">
    <location>
        <position position="53"/>
    </location>
</feature>
<dbReference type="InterPro" id="IPR001789">
    <property type="entry name" value="Sig_transdc_resp-reg_receiver"/>
</dbReference>
<dbReference type="Pfam" id="PF00072">
    <property type="entry name" value="Response_reg"/>
    <property type="match status" value="1"/>
</dbReference>
<evidence type="ECO:0000256" key="4">
    <source>
        <dbReference type="PROSITE-ProRule" id="PRU00169"/>
    </source>
</evidence>
<protein>
    <recommendedName>
        <fullName evidence="2">diguanylate cyclase</fullName>
        <ecNumber evidence="2">2.7.7.65</ecNumber>
    </recommendedName>
</protein>
<dbReference type="KEGG" id="tact:SG35_009345"/>
<keyword evidence="4" id="KW-0597">Phosphoprotein</keyword>
<name>A0AAF0C588_9GAMM</name>
<dbReference type="PROSITE" id="PS50110">
    <property type="entry name" value="RESPONSE_REGULATORY"/>
    <property type="match status" value="1"/>
</dbReference>
<dbReference type="GO" id="GO:0000160">
    <property type="term" value="P:phosphorelay signal transduction system"/>
    <property type="evidence" value="ECO:0007669"/>
    <property type="project" value="InterPro"/>
</dbReference>
<accession>A0AAF0C588</accession>
<dbReference type="InterPro" id="IPR050469">
    <property type="entry name" value="Diguanylate_Cyclase"/>
</dbReference>
<evidence type="ECO:0000256" key="3">
    <source>
        <dbReference type="ARBA" id="ARBA00034247"/>
    </source>
</evidence>
<dbReference type="RefSeq" id="WP_044832428.1">
    <property type="nucleotide sequence ID" value="NZ_CP059735.1"/>
</dbReference>
<dbReference type="PANTHER" id="PTHR45138">
    <property type="entry name" value="REGULATORY COMPONENTS OF SENSORY TRANSDUCTION SYSTEM"/>
    <property type="match status" value="1"/>
</dbReference>
<dbReference type="PROSITE" id="PS50887">
    <property type="entry name" value="GGDEF"/>
    <property type="match status" value="1"/>
</dbReference>
<dbReference type="GO" id="GO:1902201">
    <property type="term" value="P:negative regulation of bacterial-type flagellum-dependent cell motility"/>
    <property type="evidence" value="ECO:0007669"/>
    <property type="project" value="TreeGrafter"/>
</dbReference>
<dbReference type="PANTHER" id="PTHR45138:SF9">
    <property type="entry name" value="DIGUANYLATE CYCLASE DGCM-RELATED"/>
    <property type="match status" value="1"/>
</dbReference>
<dbReference type="SUPFAM" id="SSF52172">
    <property type="entry name" value="CheY-like"/>
    <property type="match status" value="1"/>
</dbReference>
<proteinExistence type="predicted"/>
<dbReference type="SUPFAM" id="SSF55073">
    <property type="entry name" value="Nucleotide cyclase"/>
    <property type="match status" value="1"/>
</dbReference>
<organism evidence="7 8">
    <name type="scientific">Thalassomonas actiniarum</name>
    <dbReference type="NCBI Taxonomy" id="485447"/>
    <lineage>
        <taxon>Bacteria</taxon>
        <taxon>Pseudomonadati</taxon>
        <taxon>Pseudomonadota</taxon>
        <taxon>Gammaproteobacteria</taxon>
        <taxon>Alteromonadales</taxon>
        <taxon>Colwelliaceae</taxon>
        <taxon>Thalassomonas</taxon>
    </lineage>
</organism>
<dbReference type="EC" id="2.7.7.65" evidence="2"/>
<dbReference type="InterPro" id="IPR000160">
    <property type="entry name" value="GGDEF_dom"/>
</dbReference>
<reference evidence="7 8" key="2">
    <citation type="journal article" date="2022" name="Mar. Drugs">
        <title>Bioassay-Guided Fractionation Leads to the Detection of Cholic Acid Generated by the Rare Thalassomonas sp.</title>
        <authorList>
            <person name="Pheiffer F."/>
            <person name="Schneider Y.K."/>
            <person name="Hansen E.H."/>
            <person name="Andersen J.H."/>
            <person name="Isaksson J."/>
            <person name="Busche T."/>
            <person name="R C."/>
            <person name="Kalinowski J."/>
            <person name="Zyl L.V."/>
            <person name="Trindade M."/>
        </authorList>
    </citation>
    <scope>NUCLEOTIDE SEQUENCE [LARGE SCALE GENOMIC DNA]</scope>
    <source>
        <strain evidence="7 8">A5K-106</strain>
    </source>
</reference>
<gene>
    <name evidence="7" type="ORF">SG35_009345</name>
</gene>
<evidence type="ECO:0000256" key="1">
    <source>
        <dbReference type="ARBA" id="ARBA00001946"/>
    </source>
</evidence>
<dbReference type="InterPro" id="IPR029787">
    <property type="entry name" value="Nucleotide_cyclase"/>
</dbReference>
<comment type="catalytic activity">
    <reaction evidence="3">
        <text>2 GTP = 3',3'-c-di-GMP + 2 diphosphate</text>
        <dbReference type="Rhea" id="RHEA:24898"/>
        <dbReference type="ChEBI" id="CHEBI:33019"/>
        <dbReference type="ChEBI" id="CHEBI:37565"/>
        <dbReference type="ChEBI" id="CHEBI:58805"/>
        <dbReference type="EC" id="2.7.7.65"/>
    </reaction>
</comment>
<feature type="domain" description="GGDEF" evidence="6">
    <location>
        <begin position="163"/>
        <end position="301"/>
    </location>
</feature>
<dbReference type="SMART" id="SM00267">
    <property type="entry name" value="GGDEF"/>
    <property type="match status" value="1"/>
</dbReference>
<dbReference type="GO" id="GO:0005886">
    <property type="term" value="C:plasma membrane"/>
    <property type="evidence" value="ECO:0007669"/>
    <property type="project" value="TreeGrafter"/>
</dbReference>
<reference evidence="7 8" key="1">
    <citation type="journal article" date="2015" name="Genome Announc.">
        <title>Draft Genome Sequences of Marine Isolates of Thalassomonas viridans and Thalassomonas actiniarum.</title>
        <authorList>
            <person name="Olonade I."/>
            <person name="van Zyl L.J."/>
            <person name="Trindade M."/>
        </authorList>
    </citation>
    <scope>NUCLEOTIDE SEQUENCE [LARGE SCALE GENOMIC DNA]</scope>
    <source>
        <strain evidence="7 8">A5K-106</strain>
    </source>
</reference>